<dbReference type="GO" id="GO:0005886">
    <property type="term" value="C:plasma membrane"/>
    <property type="evidence" value="ECO:0007669"/>
    <property type="project" value="UniProtKB-SubCell"/>
</dbReference>
<keyword evidence="4 6" id="KW-1133">Transmembrane helix</keyword>
<reference evidence="7 8" key="1">
    <citation type="submission" date="2016-10" db="EMBL/GenBank/DDBJ databases">
        <authorList>
            <person name="de Groot N.N."/>
        </authorList>
    </citation>
    <scope>NUCLEOTIDE SEQUENCE [LARGE SCALE GENOMIC DNA]</scope>
    <source>
        <strain evidence="7 8">743A</strain>
    </source>
</reference>
<dbReference type="EMBL" id="FOYZ01000014">
    <property type="protein sequence ID" value="SFR99129.1"/>
    <property type="molecule type" value="Genomic_DNA"/>
</dbReference>
<evidence type="ECO:0000256" key="6">
    <source>
        <dbReference type="SAM" id="Phobius"/>
    </source>
</evidence>
<dbReference type="InterPro" id="IPR005899">
    <property type="entry name" value="Na_pump_deCOase"/>
</dbReference>
<evidence type="ECO:0000313" key="8">
    <source>
        <dbReference type="Proteomes" id="UP000199659"/>
    </source>
</evidence>
<keyword evidence="3 6" id="KW-0812">Transmembrane</keyword>
<keyword evidence="8" id="KW-1185">Reference proteome</keyword>
<dbReference type="GO" id="GO:0036376">
    <property type="term" value="P:sodium ion export across plasma membrane"/>
    <property type="evidence" value="ECO:0007669"/>
    <property type="project" value="InterPro"/>
</dbReference>
<evidence type="ECO:0000256" key="2">
    <source>
        <dbReference type="ARBA" id="ARBA00022475"/>
    </source>
</evidence>
<name>A0A1I6L6P1_9FIRM</name>
<evidence type="ECO:0000256" key="5">
    <source>
        <dbReference type="ARBA" id="ARBA00023136"/>
    </source>
</evidence>
<dbReference type="Proteomes" id="UP000199659">
    <property type="component" value="Unassembled WGS sequence"/>
</dbReference>
<sequence length="259" mass="28530">MMKKRIGLLLCLFAFTMLSFFGGNRMVVKAALDEATAKDQTLQFLQVWNTQDFSTYATEYADYMTEEDIVMYEGWDKLQKSLGAFVENGDVTITESEDGTHAIVIATYENGKTDFEVIYDADGNMSNVTVSEHVSSKANLGKAGLNTIMGLGIVFVVLVLISFIISLMGFIPKVLSKMEAKKAAELENYSQMYSQMDSQMVSKPVVMEKVEDVTDDLELVAVITAAITASMEASGVEVPVDGLVVRSIKKRSAKKWQSA</sequence>
<evidence type="ECO:0000313" key="7">
    <source>
        <dbReference type="EMBL" id="SFR99129.1"/>
    </source>
</evidence>
<organism evidence="7 8">
    <name type="scientific">Anaeromicropila populeti</name>
    <dbReference type="NCBI Taxonomy" id="37658"/>
    <lineage>
        <taxon>Bacteria</taxon>
        <taxon>Bacillati</taxon>
        <taxon>Bacillota</taxon>
        <taxon>Clostridia</taxon>
        <taxon>Lachnospirales</taxon>
        <taxon>Lachnospiraceae</taxon>
        <taxon>Anaeromicropila</taxon>
    </lineage>
</organism>
<protein>
    <submittedName>
        <fullName evidence="7">Sodium pump decarboxylases, gamma subunit</fullName>
    </submittedName>
</protein>
<dbReference type="STRING" id="37658.SAMN05661086_03096"/>
<proteinExistence type="predicted"/>
<keyword evidence="2" id="KW-1003">Cell membrane</keyword>
<comment type="subcellular location">
    <subcellularLocation>
        <location evidence="1">Cell membrane</location>
    </subcellularLocation>
</comment>
<accession>A0A1I6L6P1</accession>
<gene>
    <name evidence="7" type="ORF">SAMN05661086_03096</name>
</gene>
<dbReference type="Gene3D" id="3.10.450.590">
    <property type="match status" value="1"/>
</dbReference>
<feature type="transmembrane region" description="Helical" evidence="6">
    <location>
        <begin position="148"/>
        <end position="171"/>
    </location>
</feature>
<evidence type="ECO:0000256" key="3">
    <source>
        <dbReference type="ARBA" id="ARBA00022692"/>
    </source>
</evidence>
<evidence type="ECO:0000256" key="1">
    <source>
        <dbReference type="ARBA" id="ARBA00004236"/>
    </source>
</evidence>
<evidence type="ECO:0000256" key="4">
    <source>
        <dbReference type="ARBA" id="ARBA00022989"/>
    </source>
</evidence>
<dbReference type="Pfam" id="PF04277">
    <property type="entry name" value="OAD_gamma"/>
    <property type="match status" value="1"/>
</dbReference>
<dbReference type="GO" id="GO:0015081">
    <property type="term" value="F:sodium ion transmembrane transporter activity"/>
    <property type="evidence" value="ECO:0007669"/>
    <property type="project" value="InterPro"/>
</dbReference>
<keyword evidence="5 6" id="KW-0472">Membrane</keyword>
<dbReference type="AlphaFoldDB" id="A0A1I6L6P1"/>
<dbReference type="OrthoDB" id="1912660at2"/>